<gene>
    <name evidence="2" type="ORF">BINO364_LOCUS14635</name>
</gene>
<evidence type="ECO:0000313" key="3">
    <source>
        <dbReference type="Proteomes" id="UP000838878"/>
    </source>
</evidence>
<evidence type="ECO:0000256" key="1">
    <source>
        <dbReference type="SAM" id="MobiDB-lite"/>
    </source>
</evidence>
<evidence type="ECO:0000313" key="2">
    <source>
        <dbReference type="EMBL" id="CAH0729562.1"/>
    </source>
</evidence>
<feature type="non-terminal residue" evidence="2">
    <location>
        <position position="69"/>
    </location>
</feature>
<name>A0A8J9V1C4_9NEOP</name>
<keyword evidence="3" id="KW-1185">Reference proteome</keyword>
<proteinExistence type="predicted"/>
<dbReference type="EMBL" id="OV170228">
    <property type="protein sequence ID" value="CAH0729562.1"/>
    <property type="molecule type" value="Genomic_DNA"/>
</dbReference>
<accession>A0A8J9V1C4</accession>
<protein>
    <submittedName>
        <fullName evidence="2">Uncharacterized protein</fullName>
    </submittedName>
</protein>
<feature type="compositionally biased region" description="Basic and acidic residues" evidence="1">
    <location>
        <begin position="37"/>
        <end position="55"/>
    </location>
</feature>
<feature type="region of interest" description="Disordered" evidence="1">
    <location>
        <begin position="29"/>
        <end position="69"/>
    </location>
</feature>
<organism evidence="2 3">
    <name type="scientific">Brenthis ino</name>
    <name type="common">lesser marbled fritillary</name>
    <dbReference type="NCBI Taxonomy" id="405034"/>
    <lineage>
        <taxon>Eukaryota</taxon>
        <taxon>Metazoa</taxon>
        <taxon>Ecdysozoa</taxon>
        <taxon>Arthropoda</taxon>
        <taxon>Hexapoda</taxon>
        <taxon>Insecta</taxon>
        <taxon>Pterygota</taxon>
        <taxon>Neoptera</taxon>
        <taxon>Endopterygota</taxon>
        <taxon>Lepidoptera</taxon>
        <taxon>Glossata</taxon>
        <taxon>Ditrysia</taxon>
        <taxon>Papilionoidea</taxon>
        <taxon>Nymphalidae</taxon>
        <taxon>Heliconiinae</taxon>
        <taxon>Argynnini</taxon>
        <taxon>Brenthis</taxon>
    </lineage>
</organism>
<dbReference type="Proteomes" id="UP000838878">
    <property type="component" value="Chromosome 8"/>
</dbReference>
<sequence length="69" mass="7846">MYVERRYSSAQVCAQTQVHSLFLSFPTTVGQLPDMTSESRRRTDDFTSSSKHEDETPPTSQLQALTEAY</sequence>
<feature type="compositionally biased region" description="Polar residues" evidence="1">
    <location>
        <begin position="57"/>
        <end position="69"/>
    </location>
</feature>
<reference evidence="2" key="1">
    <citation type="submission" date="2021-12" db="EMBL/GenBank/DDBJ databases">
        <authorList>
            <person name="Martin H S."/>
        </authorList>
    </citation>
    <scope>NUCLEOTIDE SEQUENCE</scope>
</reference>
<dbReference type="AlphaFoldDB" id="A0A8J9V1C4"/>